<gene>
    <name evidence="1" type="ORF">CSW64_14520</name>
</gene>
<dbReference type="KEGG" id="cmb:CSW64_14520"/>
<dbReference type="AlphaFoldDB" id="A0A2D2AZV8"/>
<proteinExistence type="predicted"/>
<name>A0A2D2AZV8_9CAUL</name>
<protein>
    <submittedName>
        <fullName evidence="1">Uncharacterized protein</fullName>
    </submittedName>
</protein>
<organism evidence="1 2">
    <name type="scientific">Caulobacter mirabilis</name>
    <dbReference type="NCBI Taxonomy" id="69666"/>
    <lineage>
        <taxon>Bacteria</taxon>
        <taxon>Pseudomonadati</taxon>
        <taxon>Pseudomonadota</taxon>
        <taxon>Alphaproteobacteria</taxon>
        <taxon>Caulobacterales</taxon>
        <taxon>Caulobacteraceae</taxon>
        <taxon>Caulobacter</taxon>
    </lineage>
</organism>
<sequence length="165" mass="17915">MPPNSAAHDILSALEPDIDELELAPRAKAAALALKRAHPTVIITSGRRSAPDQARAMAGNIARNRQWIAQTYVSHAESRALQAWVDAHPQARTRDTIAAGLLSVMNSWTDAQKGRLSKHFSGEAFDIRPVAGAAGAEIKRTIRALPGLTKFLEREGGLIIWHAQF</sequence>
<evidence type="ECO:0000313" key="1">
    <source>
        <dbReference type="EMBL" id="ATQ43532.1"/>
    </source>
</evidence>
<accession>A0A2D2AZV8</accession>
<dbReference type="RefSeq" id="WP_099622781.1">
    <property type="nucleotide sequence ID" value="NZ_CP024201.1"/>
</dbReference>
<keyword evidence="2" id="KW-1185">Reference proteome</keyword>
<evidence type="ECO:0000313" key="2">
    <source>
        <dbReference type="Proteomes" id="UP000228945"/>
    </source>
</evidence>
<dbReference type="EMBL" id="CP024201">
    <property type="protein sequence ID" value="ATQ43532.1"/>
    <property type="molecule type" value="Genomic_DNA"/>
</dbReference>
<dbReference type="Proteomes" id="UP000228945">
    <property type="component" value="Chromosome"/>
</dbReference>
<reference evidence="1 2" key="1">
    <citation type="submission" date="2017-10" db="EMBL/GenBank/DDBJ databases">
        <title>Genome sequence of Caulobacter mirabilis FWC38.</title>
        <authorList>
            <person name="Fiebig A."/>
            <person name="Crosson S."/>
        </authorList>
    </citation>
    <scope>NUCLEOTIDE SEQUENCE [LARGE SCALE GENOMIC DNA]</scope>
    <source>
        <strain evidence="1 2">FWC 38</strain>
    </source>
</reference>
<dbReference type="OrthoDB" id="9855766at2"/>